<evidence type="ECO:0000256" key="3">
    <source>
        <dbReference type="SAM" id="MobiDB-lite"/>
    </source>
</evidence>
<dbReference type="PANTHER" id="PTHR10807">
    <property type="entry name" value="MYOTUBULARIN-RELATED"/>
    <property type="match status" value="1"/>
</dbReference>
<keyword evidence="2" id="KW-0175">Coiled coil</keyword>
<dbReference type="GO" id="GO:0005737">
    <property type="term" value="C:cytoplasm"/>
    <property type="evidence" value="ECO:0007669"/>
    <property type="project" value="TreeGrafter"/>
</dbReference>
<dbReference type="Proteomes" id="UP000189704">
    <property type="component" value="Unplaced"/>
</dbReference>
<dbReference type="PANTHER" id="PTHR10807:SF36">
    <property type="entry name" value="MYOTUBULARIN-RELATED PROTEIN 8"/>
    <property type="match status" value="1"/>
</dbReference>
<feature type="domain" description="Myotubularin phosphatase" evidence="4">
    <location>
        <begin position="55"/>
        <end position="110"/>
    </location>
</feature>
<keyword evidence="5" id="KW-1185">Reference proteome</keyword>
<feature type="coiled-coil region" evidence="2">
    <location>
        <begin position="120"/>
        <end position="147"/>
    </location>
</feature>
<dbReference type="GO" id="GO:0005635">
    <property type="term" value="C:nuclear envelope"/>
    <property type="evidence" value="ECO:0007669"/>
    <property type="project" value="TreeGrafter"/>
</dbReference>
<evidence type="ECO:0000313" key="6">
    <source>
        <dbReference type="RefSeq" id="XP_008053682.1"/>
    </source>
</evidence>
<protein>
    <submittedName>
        <fullName evidence="6">Myotubularin-related protein 8-like</fullName>
    </submittedName>
</protein>
<dbReference type="AlphaFoldDB" id="A0A1U7TL15"/>
<sequence>MTACLRAGNRSPTPGGQDSLGRRIGGSNPSRSSLKRFVVDLLGLRGAICYPSQRPWRRWRRVYEKTHSMWPFLVQRKPDFRNPLYKGFTMYGVLNPSTVPYNIQFWCGMYNRFDKGVQPKQSMLENLLEVKKQRAVLEADVQELEKKLKARDEPPEEVCTCSQLGNFLSQHLGNPLTNPLSFLGIDGDLNTLMENGTLSREGGLRVRLDQVKSQCADLQRDCCEIVGSLRVINISGDTNISRDMGIFEAMESSGAMGISEVIGNSGNMGISEPRDFSENIGMSESSSISGGMSFSGDMGILGDIVISKASTKEVDCTKQQ</sequence>
<dbReference type="GO" id="GO:0004438">
    <property type="term" value="F:phosphatidylinositol-3-phosphate phosphatase activity"/>
    <property type="evidence" value="ECO:0007669"/>
    <property type="project" value="TreeGrafter"/>
</dbReference>
<dbReference type="InterPro" id="IPR029021">
    <property type="entry name" value="Prot-tyrosine_phosphatase-like"/>
</dbReference>
<dbReference type="PROSITE" id="PS51339">
    <property type="entry name" value="PPASE_MYOTUBULARIN"/>
    <property type="match status" value="1"/>
</dbReference>
<evidence type="ECO:0000259" key="4">
    <source>
        <dbReference type="PROSITE" id="PS51339"/>
    </source>
</evidence>
<comment type="similarity">
    <text evidence="1">Belongs to the protein-tyrosine phosphatase family. Non-receptor class myotubularin subfamily.</text>
</comment>
<gene>
    <name evidence="6" type="primary">LOC103257787</name>
</gene>
<dbReference type="GO" id="GO:0106018">
    <property type="term" value="F:phosphatidylinositol-3,5-bisphosphate phosphatase activity"/>
    <property type="evidence" value="ECO:0007669"/>
    <property type="project" value="TreeGrafter"/>
</dbReference>
<evidence type="ECO:0000313" key="5">
    <source>
        <dbReference type="Proteomes" id="UP000189704"/>
    </source>
</evidence>
<dbReference type="OrthoDB" id="9698957at2759"/>
<dbReference type="RefSeq" id="XP_008053682.1">
    <property type="nucleotide sequence ID" value="XM_008055491.1"/>
</dbReference>
<dbReference type="InterPro" id="IPR010569">
    <property type="entry name" value="Myotubularin-like_Pase_dom"/>
</dbReference>
<name>A0A1U7TL15_CARSF</name>
<proteinExistence type="inferred from homology"/>
<dbReference type="InterPro" id="IPR030564">
    <property type="entry name" value="Myotubularin"/>
</dbReference>
<dbReference type="SUPFAM" id="SSF52799">
    <property type="entry name" value="(Phosphotyrosine protein) phosphatases II"/>
    <property type="match status" value="1"/>
</dbReference>
<evidence type="ECO:0000256" key="2">
    <source>
        <dbReference type="SAM" id="Coils"/>
    </source>
</evidence>
<dbReference type="KEGG" id="csyr:103257787"/>
<organism evidence="5 6">
    <name type="scientific">Carlito syrichta</name>
    <name type="common">Philippine tarsier</name>
    <name type="synonym">Tarsius syrichta</name>
    <dbReference type="NCBI Taxonomy" id="1868482"/>
    <lineage>
        <taxon>Eukaryota</taxon>
        <taxon>Metazoa</taxon>
        <taxon>Chordata</taxon>
        <taxon>Craniata</taxon>
        <taxon>Vertebrata</taxon>
        <taxon>Euteleostomi</taxon>
        <taxon>Mammalia</taxon>
        <taxon>Eutheria</taxon>
        <taxon>Euarchontoglires</taxon>
        <taxon>Primates</taxon>
        <taxon>Haplorrhini</taxon>
        <taxon>Tarsiiformes</taxon>
        <taxon>Tarsiidae</taxon>
        <taxon>Carlito</taxon>
    </lineage>
</organism>
<evidence type="ECO:0000256" key="1">
    <source>
        <dbReference type="ARBA" id="ARBA00007471"/>
    </source>
</evidence>
<dbReference type="GeneID" id="103257787"/>
<feature type="region of interest" description="Disordered" evidence="3">
    <location>
        <begin position="1"/>
        <end position="28"/>
    </location>
</feature>
<reference evidence="6" key="1">
    <citation type="submission" date="2025-08" db="UniProtKB">
        <authorList>
            <consortium name="RefSeq"/>
        </authorList>
    </citation>
    <scope>IDENTIFICATION</scope>
</reference>
<accession>A0A1U7TL15</accession>
<dbReference type="GO" id="GO:0046856">
    <property type="term" value="P:phosphatidylinositol dephosphorylation"/>
    <property type="evidence" value="ECO:0007669"/>
    <property type="project" value="TreeGrafter"/>
</dbReference>